<dbReference type="EC" id="3.4.21.-" evidence="1"/>
<dbReference type="InterPro" id="IPR009003">
    <property type="entry name" value="Peptidase_S1_PA"/>
</dbReference>
<name>A0A067QKJ1_ZOONE</name>
<dbReference type="GO" id="GO:0031998">
    <property type="term" value="P:regulation of fatty acid beta-oxidation"/>
    <property type="evidence" value="ECO:0007669"/>
    <property type="project" value="TreeGrafter"/>
</dbReference>
<dbReference type="eggNOG" id="KOG1320">
    <property type="taxonomic scope" value="Eukaryota"/>
</dbReference>
<dbReference type="Gene3D" id="2.40.10.10">
    <property type="entry name" value="Trypsin-like serine proteases"/>
    <property type="match status" value="2"/>
</dbReference>
<reference evidence="2 3" key="1">
    <citation type="journal article" date="2014" name="Nat. Commun.">
        <title>Molecular traces of alternative social organization in a termite genome.</title>
        <authorList>
            <person name="Terrapon N."/>
            <person name="Li C."/>
            <person name="Robertson H.M."/>
            <person name="Ji L."/>
            <person name="Meng X."/>
            <person name="Booth W."/>
            <person name="Chen Z."/>
            <person name="Childers C.P."/>
            <person name="Glastad K.M."/>
            <person name="Gokhale K."/>
            <person name="Gowin J."/>
            <person name="Gronenberg W."/>
            <person name="Hermansen R.A."/>
            <person name="Hu H."/>
            <person name="Hunt B.G."/>
            <person name="Huylmans A.K."/>
            <person name="Khalil S.M."/>
            <person name="Mitchell R.D."/>
            <person name="Munoz-Torres M.C."/>
            <person name="Mustard J.A."/>
            <person name="Pan H."/>
            <person name="Reese J.T."/>
            <person name="Scharf M.E."/>
            <person name="Sun F."/>
            <person name="Vogel H."/>
            <person name="Xiao J."/>
            <person name="Yang W."/>
            <person name="Yang Z."/>
            <person name="Yang Z."/>
            <person name="Zhou J."/>
            <person name="Zhu J."/>
            <person name="Brent C.S."/>
            <person name="Elsik C.G."/>
            <person name="Goodisman M.A."/>
            <person name="Liberles D.A."/>
            <person name="Roe R.M."/>
            <person name="Vargo E.L."/>
            <person name="Vilcinskas A."/>
            <person name="Wang J."/>
            <person name="Bornberg-Bauer E."/>
            <person name="Korb J."/>
            <person name="Zhang G."/>
            <person name="Liebig J."/>
        </authorList>
    </citation>
    <scope>NUCLEOTIDE SEQUENCE [LARGE SCALE GENOMIC DNA]</scope>
    <source>
        <tissue evidence="2">Whole organism</tissue>
    </source>
</reference>
<dbReference type="STRING" id="136037.A0A067QKJ1"/>
<gene>
    <name evidence="2" type="ORF">L798_00661</name>
</gene>
<dbReference type="PANTHER" id="PTHR21004:SF0">
    <property type="entry name" value="PEROXISOMAL LEADER PEPTIDE-PROCESSING PROTEASE"/>
    <property type="match status" value="1"/>
</dbReference>
<keyword evidence="1" id="KW-0378">Hydrolase</keyword>
<dbReference type="GO" id="GO:0016485">
    <property type="term" value="P:protein processing"/>
    <property type="evidence" value="ECO:0007669"/>
    <property type="project" value="InterPro"/>
</dbReference>
<dbReference type="GO" id="GO:0004252">
    <property type="term" value="F:serine-type endopeptidase activity"/>
    <property type="evidence" value="ECO:0007669"/>
    <property type="project" value="InterPro"/>
</dbReference>
<dbReference type="AlphaFoldDB" id="A0A067QKJ1"/>
<comment type="function">
    <text evidence="1">Peroxisomal protease that mediates both the removal of the leader peptide from proteins containing a PTS2 target sequence and processes several PTS1-containing proteins. Catalyzes the processing of PTS1-proteins involved in the peroxisomal beta-oxidation of fatty acids.</text>
</comment>
<dbReference type="PANTHER" id="PTHR21004">
    <property type="entry name" value="SERINE PROTEASE-RELATED"/>
    <property type="match status" value="1"/>
</dbReference>
<accession>A0A067QKJ1</accession>
<dbReference type="SUPFAM" id="SSF50494">
    <property type="entry name" value="Trypsin-like serine proteases"/>
    <property type="match status" value="1"/>
</dbReference>
<comment type="similarity">
    <text evidence="1">Belongs to the peptidase S1B family.</text>
</comment>
<organism evidence="2 3">
    <name type="scientific">Zootermopsis nevadensis</name>
    <name type="common">Dampwood termite</name>
    <dbReference type="NCBI Taxonomy" id="136037"/>
    <lineage>
        <taxon>Eukaryota</taxon>
        <taxon>Metazoa</taxon>
        <taxon>Ecdysozoa</taxon>
        <taxon>Arthropoda</taxon>
        <taxon>Hexapoda</taxon>
        <taxon>Insecta</taxon>
        <taxon>Pterygota</taxon>
        <taxon>Neoptera</taxon>
        <taxon>Polyneoptera</taxon>
        <taxon>Dictyoptera</taxon>
        <taxon>Blattodea</taxon>
        <taxon>Blattoidea</taxon>
        <taxon>Termitoidae</taxon>
        <taxon>Termopsidae</taxon>
        <taxon>Zootermopsis</taxon>
    </lineage>
</organism>
<evidence type="ECO:0000313" key="3">
    <source>
        <dbReference type="Proteomes" id="UP000027135"/>
    </source>
</evidence>
<dbReference type="InParanoid" id="A0A067QKJ1"/>
<dbReference type="Pfam" id="PF13365">
    <property type="entry name" value="Trypsin_2"/>
    <property type="match status" value="1"/>
</dbReference>
<keyword evidence="1 2" id="KW-0645">Protease</keyword>
<comment type="subcellular location">
    <subcellularLocation>
        <location evidence="1">Peroxisome</location>
    </subcellularLocation>
</comment>
<sequence>MDAAGVLVSCSVACNSVPRRCSGIRLGRDWVLTTGSILSTVLEDISGQNNVASWKSFVDTTNQGRLVRVQDKLLLKSQVTFSVITSHVTSSNDQISFTNNNLGFKEGNCSPTNKQFPTIPPKSGGYVQCNNEKLGSSLSIALEQPLVSSDACGKHEEFKCVLKYIFRSTLVSEAVDTILSSWVLGSTLSNEDDSNVDTESEIAKNLISMFLILKLQTDNDDSSEVNEYDAFVNMLRGMFEPEEEVLKRGQFVVVESTPFGNCYFHNSISQGIISNVLGPGHCLLLTDASTAIGCEGGPISVIKQRDEKLGRRLIGMVLCSISWWRGEWIGFTLGVALQPVVHRLLSDASLSKSLPLMPPDTSSDRLAGVDDCVVLVRCGVSWGSGVTIDCLDGIVLTCSHVVRNARNGGVWIYRKNRRFAASVLFRSRDGLAYDVAVLRVGPGLALSSVKVSSNAAVKGEPVIAAGFSLFSENDNVQPTVTRGIVTHVSNPVAVLQTSCCIQSGASGGALFRCTGDLVGIISCNIMDTSSKALFPRINMAVPASVLAEPLNAFLRTGDMQFLADMESKDPVIQRLWKLQTTVSKL</sequence>
<keyword evidence="1" id="KW-0720">Serine protease</keyword>
<dbReference type="OMA" id="PRINMAV"/>
<dbReference type="OrthoDB" id="8189366at2759"/>
<evidence type="ECO:0000313" key="2">
    <source>
        <dbReference type="EMBL" id="KDR09440.1"/>
    </source>
</evidence>
<dbReference type="EMBL" id="KK853244">
    <property type="protein sequence ID" value="KDR09440.1"/>
    <property type="molecule type" value="Genomic_DNA"/>
</dbReference>
<dbReference type="InterPro" id="IPR043504">
    <property type="entry name" value="Peptidase_S1_PA_chymotrypsin"/>
</dbReference>
<dbReference type="Proteomes" id="UP000027135">
    <property type="component" value="Unassembled WGS sequence"/>
</dbReference>
<comment type="PTM">
    <text evidence="1">The full-lengh TYSND1 is the active the proteolytic processing of PTS1- and PTS2-proteins and in self-cleavage, and intermolecular self-cleavage of TYSND1 down-regulates its protease activity.</text>
</comment>
<dbReference type="GO" id="GO:0005777">
    <property type="term" value="C:peroxisome"/>
    <property type="evidence" value="ECO:0007669"/>
    <property type="project" value="UniProtKB-SubCell"/>
</dbReference>
<protein>
    <recommendedName>
        <fullName evidence="1">Peroxisomal leader peptide-processing protease</fullName>
        <ecNumber evidence="1">3.4.21.-</ecNumber>
    </recommendedName>
</protein>
<keyword evidence="1" id="KW-0576">Peroxisome</keyword>
<dbReference type="FunCoup" id="A0A067QKJ1">
    <property type="interactions" value="98"/>
</dbReference>
<proteinExistence type="inferred from homology"/>
<keyword evidence="3" id="KW-1185">Reference proteome</keyword>
<dbReference type="InterPro" id="IPR039245">
    <property type="entry name" value="TYSND1/DEG15"/>
</dbReference>
<evidence type="ECO:0000256" key="1">
    <source>
        <dbReference type="PIRNR" id="PIRNR037989"/>
    </source>
</evidence>